<gene>
    <name evidence="3" type="ORF">UABAM_01538</name>
</gene>
<feature type="transmembrane region" description="Helical" evidence="2">
    <location>
        <begin position="12"/>
        <end position="37"/>
    </location>
</feature>
<dbReference type="Gene3D" id="1.10.287.950">
    <property type="entry name" value="Methyl-accepting chemotaxis protein"/>
    <property type="match status" value="1"/>
</dbReference>
<feature type="coiled-coil region" evidence="1">
    <location>
        <begin position="526"/>
        <end position="557"/>
    </location>
</feature>
<keyword evidence="2" id="KW-0812">Transmembrane</keyword>
<feature type="transmembrane region" description="Helical" evidence="2">
    <location>
        <begin position="457"/>
        <end position="477"/>
    </location>
</feature>
<protein>
    <recommendedName>
        <fullName evidence="5">Methyl-accepting transducer domain-containing protein</fullName>
    </recommendedName>
</protein>
<keyword evidence="2" id="KW-0472">Membrane</keyword>
<evidence type="ECO:0000256" key="2">
    <source>
        <dbReference type="SAM" id="Phobius"/>
    </source>
</evidence>
<reference evidence="3 4" key="1">
    <citation type="submission" date="2019-08" db="EMBL/GenBank/DDBJ databases">
        <title>Complete genome sequence of Candidatus Uab amorphum.</title>
        <authorList>
            <person name="Shiratori T."/>
            <person name="Suzuki S."/>
            <person name="Kakizawa Y."/>
            <person name="Ishida K."/>
        </authorList>
    </citation>
    <scope>NUCLEOTIDE SEQUENCE [LARGE SCALE GENOMIC DNA]</scope>
    <source>
        <strain evidence="3 4">SRT547</strain>
    </source>
</reference>
<accession>A0A5S9IKG3</accession>
<evidence type="ECO:0000313" key="3">
    <source>
        <dbReference type="EMBL" id="BBM83187.1"/>
    </source>
</evidence>
<organism evidence="3 4">
    <name type="scientific">Uabimicrobium amorphum</name>
    <dbReference type="NCBI Taxonomy" id="2596890"/>
    <lineage>
        <taxon>Bacteria</taxon>
        <taxon>Pseudomonadati</taxon>
        <taxon>Planctomycetota</taxon>
        <taxon>Candidatus Uabimicrobiia</taxon>
        <taxon>Candidatus Uabimicrobiales</taxon>
        <taxon>Candidatus Uabimicrobiaceae</taxon>
        <taxon>Candidatus Uabimicrobium</taxon>
    </lineage>
</organism>
<dbReference type="RefSeq" id="WP_151967398.1">
    <property type="nucleotide sequence ID" value="NZ_AP019860.1"/>
</dbReference>
<proteinExistence type="predicted"/>
<sequence>MLPAKIHDLKNKVFIIIVATVVIVTIISFIFYCYFYNKSTHQYQNINEHKIKRFFVEYFQQKKRNLDYMVSCAKKSYQDAALHQRYIAKEKSRAVQKFYASLQTEIELFNDNPFFAKMMENLRRSYKQNKTDIWKKYNRYASKVALFAKSRKFKHVHFVALDGEVVWSSDKSKDSIFRRNINTKEYSALAISKAFIQGKKQTCIFNGQDTLFVCSPTKGSVTIFEIKLSDTLEPLLREGNTPIISNIFLSHNDLNAKSQQRKVDIFVSTTGKNSGSSIYRGVNQRFVVGSFQKISNTPWTLYIESQLRDVLYRDLQFLTNFYHVNEQSSVHVFFAKTMQTLFKMENTDAKITDFLKSHLQKKSFAMVVDSSNKGWGNIYLIQKIALEEHFPLYIVIRTSGNKIEKQVSVNTKDVEFQLFMGRQSLLLNDLEKVAPIQIFQQQGVIAMKKSPGYGQHSMYFVIIMLAIFTLVICYYCLAPHFSGVYHLSCNDAHQWQEIKNNLCKVEESLSSNAKEAENLRLKCYEANSQLQEFINANQNLEEMLENVEKVFKKLIKILRENVQNIDKISNLVNQLTKYQHNISATINRAKSLSFTSSILSLNTSIEASNSLPHEAFAILAKEYQGVASNIQFFLHETTRQVIDSANDFHVLNQLTNRQQLAKEIIGIMQSRLQLLIRVKEWCQEQKIPLKNMRHMLQKIEESSVVQVIEQQTAANNLNSVITFFARREVNTIPAIHSSLLQQQGTKAESVSPNTDIVPLKEVEYSDF</sequence>
<evidence type="ECO:0000313" key="4">
    <source>
        <dbReference type="Proteomes" id="UP000326354"/>
    </source>
</evidence>
<dbReference type="AlphaFoldDB" id="A0A5S9IKG3"/>
<keyword evidence="1" id="KW-0175">Coiled coil</keyword>
<keyword evidence="2" id="KW-1133">Transmembrane helix</keyword>
<evidence type="ECO:0008006" key="5">
    <source>
        <dbReference type="Google" id="ProtNLM"/>
    </source>
</evidence>
<dbReference type="KEGG" id="uam:UABAM_01538"/>
<evidence type="ECO:0000256" key="1">
    <source>
        <dbReference type="SAM" id="Coils"/>
    </source>
</evidence>
<name>A0A5S9IKG3_UABAM</name>
<dbReference type="SUPFAM" id="SSF58104">
    <property type="entry name" value="Methyl-accepting chemotaxis protein (MCP) signaling domain"/>
    <property type="match status" value="1"/>
</dbReference>
<dbReference type="EMBL" id="AP019860">
    <property type="protein sequence ID" value="BBM83187.1"/>
    <property type="molecule type" value="Genomic_DNA"/>
</dbReference>
<keyword evidence="4" id="KW-1185">Reference proteome</keyword>
<dbReference type="Proteomes" id="UP000326354">
    <property type="component" value="Chromosome"/>
</dbReference>